<feature type="transmembrane region" description="Helical" evidence="1">
    <location>
        <begin position="75"/>
        <end position="98"/>
    </location>
</feature>
<dbReference type="Proteomes" id="UP000721954">
    <property type="component" value="Unassembled WGS sequence"/>
</dbReference>
<sequence>MYVHTKRRRTWPVVLFHTMGAVGAPLLIVGMAYGGASYAVNGGPGSSVYVGNALVIVAFLGAFGTGFLSDPDHPFQPLAAIVTSVLLAGSVLAVAAVVDDETLRSRGKSTRCTVLDVDRQVHESTYTDSNGITHTTTTIDYKHKLDCAAGRPDSMTLAKKRADKGERLRVTYDPRGRLDPLPTDRLERGSTWSSLAYVLPPVVIGVRLLVLLAAAWTAARWRRLDRRRGSRH</sequence>
<feature type="transmembrane region" description="Helical" evidence="1">
    <location>
        <begin position="48"/>
        <end position="68"/>
    </location>
</feature>
<reference evidence="2 3" key="1">
    <citation type="submission" date="2021-02" db="EMBL/GenBank/DDBJ databases">
        <title>Streptomyces spirodelae sp. nov., isolated from duckweed.</title>
        <authorList>
            <person name="Saimee Y."/>
            <person name="Duangmal K."/>
        </authorList>
    </citation>
    <scope>NUCLEOTIDE SEQUENCE [LARGE SCALE GENOMIC DNA]</scope>
    <source>
        <strain evidence="2 3">DSM 42105</strain>
    </source>
</reference>
<name>A0ABS3XQ94_9ACTN</name>
<organism evidence="2 3">
    <name type="scientific">Streptomyces smyrnaeus</name>
    <dbReference type="NCBI Taxonomy" id="1387713"/>
    <lineage>
        <taxon>Bacteria</taxon>
        <taxon>Bacillati</taxon>
        <taxon>Actinomycetota</taxon>
        <taxon>Actinomycetes</taxon>
        <taxon>Kitasatosporales</taxon>
        <taxon>Streptomycetaceae</taxon>
        <taxon>Streptomyces</taxon>
    </lineage>
</organism>
<comment type="caution">
    <text evidence="2">The sequence shown here is derived from an EMBL/GenBank/DDBJ whole genome shotgun (WGS) entry which is preliminary data.</text>
</comment>
<keyword evidence="1" id="KW-1133">Transmembrane helix</keyword>
<keyword evidence="1" id="KW-0812">Transmembrane</keyword>
<evidence type="ECO:0000256" key="1">
    <source>
        <dbReference type="SAM" id="Phobius"/>
    </source>
</evidence>
<protein>
    <recommendedName>
        <fullName evidence="4">DUF3592 domain-containing protein</fullName>
    </recommendedName>
</protein>
<gene>
    <name evidence="2" type="ORF">JW613_02465</name>
</gene>
<feature type="transmembrane region" description="Helical" evidence="1">
    <location>
        <begin position="195"/>
        <end position="219"/>
    </location>
</feature>
<dbReference type="EMBL" id="JAFFZM010000001">
    <property type="protein sequence ID" value="MBO8197182.1"/>
    <property type="molecule type" value="Genomic_DNA"/>
</dbReference>
<dbReference type="RefSeq" id="WP_209209003.1">
    <property type="nucleotide sequence ID" value="NZ_JAFFZM010000001.1"/>
</dbReference>
<proteinExistence type="predicted"/>
<feature type="transmembrane region" description="Helical" evidence="1">
    <location>
        <begin position="12"/>
        <end position="36"/>
    </location>
</feature>
<evidence type="ECO:0008006" key="4">
    <source>
        <dbReference type="Google" id="ProtNLM"/>
    </source>
</evidence>
<dbReference type="GeneID" id="96257452"/>
<keyword evidence="1" id="KW-0472">Membrane</keyword>
<keyword evidence="3" id="KW-1185">Reference proteome</keyword>
<evidence type="ECO:0000313" key="2">
    <source>
        <dbReference type="EMBL" id="MBO8197182.1"/>
    </source>
</evidence>
<evidence type="ECO:0000313" key="3">
    <source>
        <dbReference type="Proteomes" id="UP000721954"/>
    </source>
</evidence>
<accession>A0ABS3XQ94</accession>